<dbReference type="PANTHER" id="PTHR18964">
    <property type="entry name" value="ROK (REPRESSOR, ORF, KINASE) FAMILY"/>
    <property type="match status" value="1"/>
</dbReference>
<dbReference type="Proteomes" id="UP000026249">
    <property type="component" value="Unassembled WGS sequence"/>
</dbReference>
<dbReference type="GO" id="GO:0019262">
    <property type="term" value="P:N-acetylneuraminate catabolic process"/>
    <property type="evidence" value="ECO:0007669"/>
    <property type="project" value="TreeGrafter"/>
</dbReference>
<dbReference type="InterPro" id="IPR000600">
    <property type="entry name" value="ROK"/>
</dbReference>
<keyword evidence="3" id="KW-1185">Reference proteome</keyword>
<feature type="region of interest" description="Disordered" evidence="1">
    <location>
        <begin position="1"/>
        <end position="20"/>
    </location>
</feature>
<comment type="caution">
    <text evidence="2">The sequence shown here is derived from an EMBL/GenBank/DDBJ whole genome shotgun (WGS) entry which is preliminary data.</text>
</comment>
<dbReference type="SUPFAM" id="SSF46785">
    <property type="entry name" value="Winged helix' DNA-binding domain"/>
    <property type="match status" value="1"/>
</dbReference>
<organism evidence="2 3">
    <name type="scientific">Actibacterium mucosum KCTC 23349</name>
    <dbReference type="NCBI Taxonomy" id="1454373"/>
    <lineage>
        <taxon>Bacteria</taxon>
        <taxon>Pseudomonadati</taxon>
        <taxon>Pseudomonadota</taxon>
        <taxon>Alphaproteobacteria</taxon>
        <taxon>Rhodobacterales</taxon>
        <taxon>Roseobacteraceae</taxon>
        <taxon>Actibacterium</taxon>
    </lineage>
</organism>
<dbReference type="OrthoDB" id="9810372at2"/>
<reference evidence="2 3" key="1">
    <citation type="submission" date="2014-03" db="EMBL/GenBank/DDBJ databases">
        <title>Draft Genome Sequence of Actibacterium mucosum KCTC 23349, a Marine Alphaproteobacterium with Complex Ionic Requirements Isolated from Mediterranean Seawater at Malvarrosa Beach, Valencia, Spain.</title>
        <authorList>
            <person name="Arahal D.R."/>
            <person name="Shao Z."/>
            <person name="Lai Q."/>
            <person name="Pujalte M.J."/>
        </authorList>
    </citation>
    <scope>NUCLEOTIDE SEQUENCE [LARGE SCALE GENOMIC DNA]</scope>
    <source>
        <strain evidence="2 3">KCTC 23349</strain>
    </source>
</reference>
<dbReference type="GO" id="GO:0009384">
    <property type="term" value="F:N-acylmannosamine kinase activity"/>
    <property type="evidence" value="ECO:0007669"/>
    <property type="project" value="TreeGrafter"/>
</dbReference>
<dbReference type="Gene3D" id="3.30.420.40">
    <property type="match status" value="2"/>
</dbReference>
<dbReference type="InterPro" id="IPR036390">
    <property type="entry name" value="WH_DNA-bd_sf"/>
</dbReference>
<evidence type="ECO:0000256" key="1">
    <source>
        <dbReference type="SAM" id="MobiDB-lite"/>
    </source>
</evidence>
<evidence type="ECO:0000313" key="3">
    <source>
        <dbReference type="Proteomes" id="UP000026249"/>
    </source>
</evidence>
<dbReference type="InterPro" id="IPR036388">
    <property type="entry name" value="WH-like_DNA-bd_sf"/>
</dbReference>
<dbReference type="Gene3D" id="1.10.10.10">
    <property type="entry name" value="Winged helix-like DNA-binding domain superfamily/Winged helix DNA-binding domain"/>
    <property type="match status" value="1"/>
</dbReference>
<name>A0A037ZIH2_9RHOB</name>
<sequence length="390" mass="40779">MTTKTLHPAGANPGRSRSHNRQMVLGHVRRAGQIGRAEIARASGLSTQAVSNIIADLAGDGLLLEGERVSSGRGLPAVQYSLNPAGGYALGVEIRPDVLLVALLDLNGDTVFSRRTPLVDTRPEEVTAQILTLRKAALTHAGGDPARLMGAGIVMPGPFGTASAAQKGLELPEWSDIDANLWFTTALDLPVFVENDANAAAMAERNGGAGEGVSHYAYLYFGAGLGLGIVTNGQLMQGAFGNAGEIGHITVPSGNGAVVLEQAVSRLSLQAHLAENGIAAATSDALAQLYDASDPHLMGWLNQAAEPLTHAITTIENLCDPQTIILGGAMPDQILDHLIVACALSDRSVSNRDERELPRLMRGRSGRMSATQGAAALVLNHSFTPRLTPH</sequence>
<dbReference type="Pfam" id="PF00480">
    <property type="entry name" value="ROK"/>
    <property type="match status" value="1"/>
</dbReference>
<dbReference type="PANTHER" id="PTHR18964:SF169">
    <property type="entry name" value="N-ACETYLMANNOSAMINE KINASE"/>
    <property type="match status" value="1"/>
</dbReference>
<evidence type="ECO:0000313" key="2">
    <source>
        <dbReference type="EMBL" id="KAJ55352.1"/>
    </source>
</evidence>
<proteinExistence type="predicted"/>
<gene>
    <name evidence="2" type="ORF">ACMU_11695</name>
</gene>
<accession>A0A037ZIH2</accession>
<evidence type="ECO:0008006" key="4">
    <source>
        <dbReference type="Google" id="ProtNLM"/>
    </source>
</evidence>
<dbReference type="SUPFAM" id="SSF53067">
    <property type="entry name" value="Actin-like ATPase domain"/>
    <property type="match status" value="1"/>
</dbReference>
<dbReference type="STRING" id="1454373.ACMU_11695"/>
<dbReference type="RefSeq" id="WP_035259093.1">
    <property type="nucleotide sequence ID" value="NZ_JFKE01000004.1"/>
</dbReference>
<dbReference type="AlphaFoldDB" id="A0A037ZIH2"/>
<dbReference type="InterPro" id="IPR043129">
    <property type="entry name" value="ATPase_NBD"/>
</dbReference>
<dbReference type="EMBL" id="JFKE01000004">
    <property type="protein sequence ID" value="KAJ55352.1"/>
    <property type="molecule type" value="Genomic_DNA"/>
</dbReference>
<protein>
    <recommendedName>
        <fullName evidence="4">ROK family transcriptional regulator</fullName>
    </recommendedName>
</protein>